<organism evidence="7 8">
    <name type="scientific">Herbiconiux ginsengi</name>
    <dbReference type="NCBI Taxonomy" id="381665"/>
    <lineage>
        <taxon>Bacteria</taxon>
        <taxon>Bacillati</taxon>
        <taxon>Actinomycetota</taxon>
        <taxon>Actinomycetes</taxon>
        <taxon>Micrococcales</taxon>
        <taxon>Microbacteriaceae</taxon>
        <taxon>Herbiconiux</taxon>
    </lineage>
</organism>
<dbReference type="SMART" id="SM01008">
    <property type="entry name" value="Ald_Xan_dh_C"/>
    <property type="match status" value="1"/>
</dbReference>
<dbReference type="SUPFAM" id="SSF54665">
    <property type="entry name" value="CO dehydrogenase molybdoprotein N-domain-like"/>
    <property type="match status" value="1"/>
</dbReference>
<dbReference type="Gene3D" id="3.30.365.10">
    <property type="entry name" value="Aldehyde oxidase/xanthine dehydrogenase, molybdopterin binding domain"/>
    <property type="match status" value="4"/>
</dbReference>
<evidence type="ECO:0000256" key="5">
    <source>
        <dbReference type="ARBA" id="ARBA00023004"/>
    </source>
</evidence>
<dbReference type="InterPro" id="IPR000674">
    <property type="entry name" value="Ald_Oxase/Xan_DH_a/b"/>
</dbReference>
<dbReference type="InterPro" id="IPR001041">
    <property type="entry name" value="2Fe-2S_ferredoxin-type"/>
</dbReference>
<evidence type="ECO:0000313" key="8">
    <source>
        <dbReference type="Proteomes" id="UP000198891"/>
    </source>
</evidence>
<dbReference type="PANTHER" id="PTHR11908:SF132">
    <property type="entry name" value="ALDEHYDE OXIDASE 1-RELATED"/>
    <property type="match status" value="1"/>
</dbReference>
<dbReference type="InterPro" id="IPR012675">
    <property type="entry name" value="Beta-grasp_dom_sf"/>
</dbReference>
<dbReference type="PROSITE" id="PS00197">
    <property type="entry name" value="2FE2S_FER_1"/>
    <property type="match status" value="1"/>
</dbReference>
<dbReference type="Gene3D" id="1.10.150.120">
    <property type="entry name" value="[2Fe-2S]-binding domain"/>
    <property type="match status" value="1"/>
</dbReference>
<dbReference type="CDD" id="cd00207">
    <property type="entry name" value="fer2"/>
    <property type="match status" value="1"/>
</dbReference>
<dbReference type="Pfam" id="PF20256">
    <property type="entry name" value="MoCoBD_2"/>
    <property type="match status" value="1"/>
</dbReference>
<dbReference type="GO" id="GO:0005506">
    <property type="term" value="F:iron ion binding"/>
    <property type="evidence" value="ECO:0007669"/>
    <property type="project" value="InterPro"/>
</dbReference>
<name>A0A1H3S9G4_9MICO</name>
<keyword evidence="5" id="KW-0408">Iron</keyword>
<dbReference type="InterPro" id="IPR002888">
    <property type="entry name" value="2Fe-2S-bd"/>
</dbReference>
<feature type="domain" description="2Fe-2S ferredoxin-type" evidence="6">
    <location>
        <begin position="1"/>
        <end position="74"/>
    </location>
</feature>
<evidence type="ECO:0000256" key="4">
    <source>
        <dbReference type="ARBA" id="ARBA00023002"/>
    </source>
</evidence>
<dbReference type="EMBL" id="FNPZ01000003">
    <property type="protein sequence ID" value="SDZ34706.1"/>
    <property type="molecule type" value="Genomic_DNA"/>
</dbReference>
<keyword evidence="3" id="KW-0479">Metal-binding</keyword>
<sequence>MKFIMNGEQLDADPAPGQCLRTFIRDQGHFEVKMGCDAGDCGACSVIVDGTPVHSCVFPAYRAENAIVTTVAGLGDPADLSAVQQSFVENAGFQCGFCTAGMVVTASTLKPEQLDDLPRLMKGNLCRCTGYRAIEASIRQGVCEAAALRGDEHDSEAGCGAPCGEVRKTGRSAPAESGGTGSADVASDVSTDAGTVTASAAPLTVGTSVGAPAGRRIVSGREPYTLDVAVPGLTHLKLLQSPHAHARVLAMDTSAAEALPGVHAVLTAADSPDTLYSTARHEFRTDDPDDTRVFDSVVRFRGQRIAAVVADSVAIAEAACRLIEVEYEVLPAVFDPEEARRPGAPLLHADKPSAQSRVAEPERNVIASVHSEIGSVDEGLQAADVRVSGTWQTHRVSHAALETHGTIGWIDDDERLVLRTSSQVPFLVRDEISHIFGLEPDRVRVFTARVGGGFGGKQEILTEDVVTLAVLKTGRPVQFEFTRTDEFTMAPCRHPMRVSVELGATNDGKLTSIAVDVLSDTGAYGNHGPGVMFHSVGETVSLYTAPNKKVDAEVVYTNNIPSGAFRGYGLGQVVFGIESAMDELAVELGIDPFELRRRNAVRPGEPLVAAHVEGDDLIFGSYGLDQCLDLTQNALARGNGVTAPAGSEWSVGEGMAATMIATLPPRGHFSQATVTLEADGRYLIGVGTSEFGNGTTTVHTQIASSALGTSVDRVRIQQSDTDAAKYDTGAFGSAGIVVAGKALHAAALALKADVLRVAAEIAGNGVGSDVGSGAGELGPDGVRIGDRLITLAEIAAAAGGSLSADGSEDGSRRSLAFNVHGMRVAVNSATGEVRILQSVQTADPGFVMNPAQLRGQVEGGVAQAIGSALYEEMILDQGLVKTQVFRSYHVPQMVDVPVTEVYFAETDDEVGPFGAKSMSEAPYNPVAAALANAVRRATGVRPHELPISRDRVWRMLNS</sequence>
<dbReference type="STRING" id="381665.SAMN05216554_3433"/>
<dbReference type="Pfam" id="PF00111">
    <property type="entry name" value="Fer2"/>
    <property type="match status" value="1"/>
</dbReference>
<dbReference type="PROSITE" id="PS51085">
    <property type="entry name" value="2FE2S_FER_2"/>
    <property type="match status" value="1"/>
</dbReference>
<dbReference type="GO" id="GO:0051537">
    <property type="term" value="F:2 iron, 2 sulfur cluster binding"/>
    <property type="evidence" value="ECO:0007669"/>
    <property type="project" value="InterPro"/>
</dbReference>
<dbReference type="Proteomes" id="UP000198891">
    <property type="component" value="Unassembled WGS sequence"/>
</dbReference>
<dbReference type="Pfam" id="PF01799">
    <property type="entry name" value="Fer2_2"/>
    <property type="match status" value="1"/>
</dbReference>
<dbReference type="InterPro" id="IPR037165">
    <property type="entry name" value="AldOxase/xan_DH_Mopterin-bd_sf"/>
</dbReference>
<dbReference type="SUPFAM" id="SSF54292">
    <property type="entry name" value="2Fe-2S ferredoxin-like"/>
    <property type="match status" value="1"/>
</dbReference>
<dbReference type="Gene3D" id="3.10.20.30">
    <property type="match status" value="1"/>
</dbReference>
<dbReference type="GO" id="GO:0016491">
    <property type="term" value="F:oxidoreductase activity"/>
    <property type="evidence" value="ECO:0007669"/>
    <property type="project" value="UniProtKB-KW"/>
</dbReference>
<accession>A0A1H3S9G4</accession>
<protein>
    <submittedName>
        <fullName evidence="7">CO or xanthine dehydrogenase, Mo-binding subunit</fullName>
    </submittedName>
</protein>
<keyword evidence="2" id="KW-0500">Molybdenum</keyword>
<dbReference type="InterPro" id="IPR008274">
    <property type="entry name" value="AldOxase/xan_DH_MoCoBD1"/>
</dbReference>
<dbReference type="RefSeq" id="WP_092555931.1">
    <property type="nucleotide sequence ID" value="NZ_FNPZ01000003.1"/>
</dbReference>
<dbReference type="Pfam" id="PF02738">
    <property type="entry name" value="MoCoBD_1"/>
    <property type="match status" value="1"/>
</dbReference>
<proteinExistence type="inferred from homology"/>
<dbReference type="InterPro" id="IPR006058">
    <property type="entry name" value="2Fe2S_fd_BS"/>
</dbReference>
<dbReference type="PIRSF" id="PIRSF000127">
    <property type="entry name" value="Xanthine_DH"/>
    <property type="match status" value="1"/>
</dbReference>
<dbReference type="InterPro" id="IPR036010">
    <property type="entry name" value="2Fe-2S_ferredoxin-like_sf"/>
</dbReference>
<evidence type="ECO:0000256" key="2">
    <source>
        <dbReference type="ARBA" id="ARBA00022505"/>
    </source>
</evidence>
<dbReference type="InterPro" id="IPR036856">
    <property type="entry name" value="Ald_Oxase/Xan_DH_a/b_sf"/>
</dbReference>
<evidence type="ECO:0000256" key="1">
    <source>
        <dbReference type="ARBA" id="ARBA00006849"/>
    </source>
</evidence>
<dbReference type="Gene3D" id="3.90.1170.50">
    <property type="entry name" value="Aldehyde oxidase/xanthine dehydrogenase, a/b hammerhead"/>
    <property type="match status" value="1"/>
</dbReference>
<dbReference type="InterPro" id="IPR016208">
    <property type="entry name" value="Ald_Oxase/xanthine_DH-like"/>
</dbReference>
<dbReference type="PANTHER" id="PTHR11908">
    <property type="entry name" value="XANTHINE DEHYDROGENASE"/>
    <property type="match status" value="1"/>
</dbReference>
<dbReference type="SUPFAM" id="SSF47741">
    <property type="entry name" value="CO dehydrogenase ISP C-domain like"/>
    <property type="match status" value="1"/>
</dbReference>
<dbReference type="Pfam" id="PF01315">
    <property type="entry name" value="Ald_Xan_dh_C"/>
    <property type="match status" value="1"/>
</dbReference>
<keyword evidence="8" id="KW-1185">Reference proteome</keyword>
<reference evidence="7 8" key="1">
    <citation type="submission" date="2016-10" db="EMBL/GenBank/DDBJ databases">
        <authorList>
            <person name="de Groot N.N."/>
        </authorList>
    </citation>
    <scope>NUCLEOTIDE SEQUENCE [LARGE SCALE GENOMIC DNA]</scope>
    <source>
        <strain evidence="7 8">CGMCC 4.3491</strain>
    </source>
</reference>
<evidence type="ECO:0000256" key="3">
    <source>
        <dbReference type="ARBA" id="ARBA00022723"/>
    </source>
</evidence>
<dbReference type="AlphaFoldDB" id="A0A1H3S9G4"/>
<gene>
    <name evidence="7" type="ORF">SAMN05216554_3433</name>
</gene>
<dbReference type="InterPro" id="IPR046867">
    <property type="entry name" value="AldOxase/xan_DH_MoCoBD2"/>
</dbReference>
<dbReference type="InterPro" id="IPR036884">
    <property type="entry name" value="2Fe-2S-bd_dom_sf"/>
</dbReference>
<dbReference type="SUPFAM" id="SSF56003">
    <property type="entry name" value="Molybdenum cofactor-binding domain"/>
    <property type="match status" value="1"/>
</dbReference>
<evidence type="ECO:0000259" key="6">
    <source>
        <dbReference type="PROSITE" id="PS51085"/>
    </source>
</evidence>
<evidence type="ECO:0000313" key="7">
    <source>
        <dbReference type="EMBL" id="SDZ34706.1"/>
    </source>
</evidence>
<dbReference type="OrthoDB" id="9758509at2"/>
<keyword evidence="4" id="KW-0560">Oxidoreductase</keyword>
<comment type="similarity">
    <text evidence="1">Belongs to the xanthine dehydrogenase family.</text>
</comment>